<dbReference type="KEGG" id="hro:HELRODRAFT_160625"/>
<dbReference type="GeneID" id="20198834"/>
<dbReference type="Proteomes" id="UP000015101">
    <property type="component" value="Unassembled WGS sequence"/>
</dbReference>
<dbReference type="GO" id="GO:0000981">
    <property type="term" value="F:DNA-binding transcription factor activity, RNA polymerase II-specific"/>
    <property type="evidence" value="ECO:0000318"/>
    <property type="project" value="GO_Central"/>
</dbReference>
<evidence type="ECO:0000313" key="5">
    <source>
        <dbReference type="EnsemblMetazoa" id="HelroP160625"/>
    </source>
</evidence>
<accession>T1EQI4</accession>
<feature type="compositionally biased region" description="Basic residues" evidence="2">
    <location>
        <begin position="838"/>
        <end position="855"/>
    </location>
</feature>
<dbReference type="GO" id="GO:0005634">
    <property type="term" value="C:nucleus"/>
    <property type="evidence" value="ECO:0000318"/>
    <property type="project" value="GO_Central"/>
</dbReference>
<feature type="transmembrane region" description="Helical" evidence="3">
    <location>
        <begin position="333"/>
        <end position="353"/>
    </location>
</feature>
<feature type="compositionally biased region" description="Basic and acidic residues" evidence="2">
    <location>
        <begin position="446"/>
        <end position="455"/>
    </location>
</feature>
<feature type="region of interest" description="Disordered" evidence="2">
    <location>
        <begin position="435"/>
        <end position="461"/>
    </location>
</feature>
<feature type="region of interest" description="Disordered" evidence="2">
    <location>
        <begin position="1422"/>
        <end position="1499"/>
    </location>
</feature>
<evidence type="ECO:0000313" key="6">
    <source>
        <dbReference type="Proteomes" id="UP000015101"/>
    </source>
</evidence>
<sequence>MAGHKSPKKRKTLSKNIRSSKNCAHIPVNNLNDRTVSLTPYNRYFYRQLQLPTIPFNDVIVNSEMTGRPAIEYSEDSVSRDSYTMHLSKNDINIDKILKYAKKIKGMKRKIKKDKLFNSNLQKRKKHKKIPNSYFQEHQENISSNQHRSRLRRRLFQSIHDKFNRKDLTTSESVDDIEQSFNTPNSISWLCELAQNSKIASNSLKPAKSNHSDLAPNYQNTKYLKKGYFKNKFDEYEILPYRKEDQSKRNKQNALRKLFGDENINYGDGKYEKISKIIKKNHKEGSKMGKILQQSKHRKRVDDLKNVEVKQKQSSSHHDQSVRRRQACHNECLLSFNIFAVLLNFIVQIFFGFTSVFRKSESYPGNCCKQFFFIPSCHCFDHSKNTSLKYYCRNNSKRIVSNVRSARRRAREMQFDKGYEATLSDEQSQVIEHSKNERLRTRKKKNVQDKAEKRNSYLGEKQQTRQLYKPASLNDKLSLKTASQLCSRIPDLILFVLSTFWKIFINFIYFIFVINQQNIKSNVRKLPNKPYANVNSESNLGTRQEPNNMLTGKHFLNSPHNIDRTLNFQQRTNSGHNIGRQIKHRRYHLNSQKGVPESHVNEKYIGYDNREAVCNVCYQFCVTPPTFLCNNPAHYEFQLPVNNFSSLQSALTLERQHECHSEMTNVVQNHETTEKENNFPKRPIKHNLNKQFQMCENKISPSKRKSIENFLCSLTRKRRESYDSICNEHLNICRNREKNEDNKKRTNEIDCNKESKNVETTLNQVEVEDKIKKIPLISYVETIKAPEKTKKNCNTKTEAQNPKKNDCVKPDFNQYAGTNIDSAIHSVKNKKLSAYKNRGRNNSRCRKGRPSRRHLDRSTGVNKNKHSESNFEAEKCKEQLEIKSSTRKIGRHKSCLSNKCQQPDCVIKMSTPKCTKTVKRPAKSNEMMPKFYSEQVLTENQRHLLHLPTKSQKRDNNHIKQKMLSNSLTIQSSSPDIIERVGFSDLLIFSIDKTSHIKKANSSNEQIPNKYFPDDEHFENIQTNYFIEDKNDRPKKVVQKLSTFSNKTIKKSSNSWVDKMSHNLTRSISSNVSSHQSFLQLANCQNDSSLDGVNVEARESKLNEIFRRSKQQLTCTNITSQIQQQKKRCKKILQTCAVQPALAINQQNEDCCENAMDQKLLIDRNISTVSKLKLKATSPVLISAASSITIKLAESVKPMQDASDQGNISPTPLIVDVCEKKTEDLHEQLLSVRNAQPLKTDIKNSEKIKKDCLSNFFSENNITNKKSGSVNSLKLLMSDDIKKLREEEKFQQNFLSYRQQRLQYHREQQEHLLNHQQYQMLEKQCNEQQECQQTQQRQHQQHQQHQNEEQERKQEQCEEVQQKQLRDQKQKREQLEKQLNAGQQQQQLLTTFLKHQQHQHQTLPHQNYSFSTNLCHLKQQNPLRKQTQKKQQHCLQQQQQPQHFQKHQHDEQLQQQNFQKRQCQQQRQEQQRSQQQQHYYQQKHELEHHQRFQHPETDKKLKSRFNHETFDRSQSFCHTGNYHDEQSKFFQPPNERQTRHFYEESKNDSLEINPVKRNQDRKTNPSNCHREKELQQQFENLQLIQKQQFDQILQNQFGPSSTSLQNVSTSHLDLKQRKRPNYQNQFPVSLMSNTDNITNKVINPSEVCFPGHACLQRSPSSVVCHNRKQFDICSNSNLTSPSLYQINHKTKHIAHERTLQYLTNNINCLTSDNEQIKNSVKSTDEISKKFSETPKNQTTSFRFSPVVSTTLITSASPTSLITTTLLSSLPPKNEKSQHSTKLKRKMLEKICKIALSPLLEIDDDSRKYDSDNRINDDTD</sequence>
<gene>
    <name evidence="5" type="primary">20198834</name>
    <name evidence="4" type="ORF">HELRODRAFT_160625</name>
</gene>
<keyword evidence="3" id="KW-1133">Transmembrane helix</keyword>
<evidence type="ECO:0000313" key="4">
    <source>
        <dbReference type="EMBL" id="ESO06453.1"/>
    </source>
</evidence>
<dbReference type="EMBL" id="KB096324">
    <property type="protein sequence ID" value="ESO06453.1"/>
    <property type="molecule type" value="Genomic_DNA"/>
</dbReference>
<dbReference type="STRING" id="6412.T1EQI4"/>
<organism evidence="5 6">
    <name type="scientific">Helobdella robusta</name>
    <name type="common">Californian leech</name>
    <dbReference type="NCBI Taxonomy" id="6412"/>
    <lineage>
        <taxon>Eukaryota</taxon>
        <taxon>Metazoa</taxon>
        <taxon>Spiralia</taxon>
        <taxon>Lophotrochozoa</taxon>
        <taxon>Annelida</taxon>
        <taxon>Clitellata</taxon>
        <taxon>Hirudinea</taxon>
        <taxon>Rhynchobdellida</taxon>
        <taxon>Glossiphoniidae</taxon>
        <taxon>Helobdella</taxon>
    </lineage>
</organism>
<dbReference type="PANTHER" id="PTHR24258">
    <property type="entry name" value="SERINE PROTEASE-RELATED"/>
    <property type="match status" value="1"/>
</dbReference>
<evidence type="ECO:0000256" key="3">
    <source>
        <dbReference type="SAM" id="Phobius"/>
    </source>
</evidence>
<evidence type="ECO:0000256" key="2">
    <source>
        <dbReference type="SAM" id="MobiDB-lite"/>
    </source>
</evidence>
<feature type="transmembrane region" description="Helical" evidence="3">
    <location>
        <begin position="492"/>
        <end position="514"/>
    </location>
</feature>
<feature type="compositionally biased region" description="Basic and acidic residues" evidence="2">
    <location>
        <begin position="1557"/>
        <end position="1567"/>
    </location>
</feature>
<dbReference type="HOGENOM" id="CLU_237659_0_0_1"/>
<proteinExistence type="predicted"/>
<feature type="compositionally biased region" description="Polar residues" evidence="2">
    <location>
        <begin position="535"/>
        <end position="550"/>
    </location>
</feature>
<name>T1EQI4_HELRO</name>
<dbReference type="EMBL" id="AMQM01000635">
    <property type="status" value="NOT_ANNOTATED_CDS"/>
    <property type="molecule type" value="Genomic_DNA"/>
</dbReference>
<keyword evidence="1" id="KW-0175">Coiled coil</keyword>
<dbReference type="InParanoid" id="T1EQI4"/>
<feature type="region of interest" description="Disordered" evidence="2">
    <location>
        <begin position="535"/>
        <end position="554"/>
    </location>
</feature>
<dbReference type="GO" id="GO:0042594">
    <property type="term" value="P:response to starvation"/>
    <property type="evidence" value="ECO:0000318"/>
    <property type="project" value="GO_Central"/>
</dbReference>
<reference evidence="5" key="3">
    <citation type="submission" date="2015-06" db="UniProtKB">
        <authorList>
            <consortium name="EnsemblMetazoa"/>
        </authorList>
    </citation>
    <scope>IDENTIFICATION</scope>
</reference>
<dbReference type="PANTHER" id="PTHR24258:SF116">
    <property type="entry name" value="FI16631P1-RELATED"/>
    <property type="match status" value="1"/>
</dbReference>
<dbReference type="CTD" id="20198834"/>
<feature type="coiled-coil region" evidence="1">
    <location>
        <begin position="1343"/>
        <end position="1385"/>
    </location>
</feature>
<dbReference type="RefSeq" id="XP_009015821.1">
    <property type="nucleotide sequence ID" value="XM_009017573.1"/>
</dbReference>
<dbReference type="GO" id="GO:0000987">
    <property type="term" value="F:cis-regulatory region sequence-specific DNA binding"/>
    <property type="evidence" value="ECO:0000318"/>
    <property type="project" value="GO_Central"/>
</dbReference>
<reference evidence="4 6" key="2">
    <citation type="journal article" date="2013" name="Nature">
        <title>Insights into bilaterian evolution from three spiralian genomes.</title>
        <authorList>
            <person name="Simakov O."/>
            <person name="Marletaz F."/>
            <person name="Cho S.J."/>
            <person name="Edsinger-Gonzales E."/>
            <person name="Havlak P."/>
            <person name="Hellsten U."/>
            <person name="Kuo D.H."/>
            <person name="Larsson T."/>
            <person name="Lv J."/>
            <person name="Arendt D."/>
            <person name="Savage R."/>
            <person name="Osoegawa K."/>
            <person name="de Jong P."/>
            <person name="Grimwood J."/>
            <person name="Chapman J.A."/>
            <person name="Shapiro H."/>
            <person name="Aerts A."/>
            <person name="Otillar R.P."/>
            <person name="Terry A.Y."/>
            <person name="Boore J.L."/>
            <person name="Grigoriev I.V."/>
            <person name="Lindberg D.R."/>
            <person name="Seaver E.C."/>
            <person name="Weisblat D.A."/>
            <person name="Putnam N.H."/>
            <person name="Rokhsar D.S."/>
        </authorList>
    </citation>
    <scope>NUCLEOTIDE SEQUENCE</scope>
</reference>
<feature type="compositionally biased region" description="Low complexity" evidence="2">
    <location>
        <begin position="1453"/>
        <end position="1480"/>
    </location>
</feature>
<keyword evidence="3" id="KW-0812">Transmembrane</keyword>
<dbReference type="EnsemblMetazoa" id="HelroT160625">
    <property type="protein sequence ID" value="HelroP160625"/>
    <property type="gene ID" value="HelroG160625"/>
</dbReference>
<reference evidence="6" key="1">
    <citation type="submission" date="2012-12" db="EMBL/GenBank/DDBJ databases">
        <authorList>
            <person name="Hellsten U."/>
            <person name="Grimwood J."/>
            <person name="Chapman J.A."/>
            <person name="Shapiro H."/>
            <person name="Aerts A."/>
            <person name="Otillar R.P."/>
            <person name="Terry A.Y."/>
            <person name="Boore J.L."/>
            <person name="Simakov O."/>
            <person name="Marletaz F."/>
            <person name="Cho S.-J."/>
            <person name="Edsinger-Gonzales E."/>
            <person name="Havlak P."/>
            <person name="Kuo D.-H."/>
            <person name="Larsson T."/>
            <person name="Lv J."/>
            <person name="Arendt D."/>
            <person name="Savage R."/>
            <person name="Osoegawa K."/>
            <person name="de Jong P."/>
            <person name="Lindberg D.R."/>
            <person name="Seaver E.C."/>
            <person name="Weisblat D.A."/>
            <person name="Putnam N.H."/>
            <person name="Grigoriev I.V."/>
            <person name="Rokhsar D.S."/>
        </authorList>
    </citation>
    <scope>NUCLEOTIDE SEQUENCE</scope>
</reference>
<evidence type="ECO:0000256" key="1">
    <source>
        <dbReference type="SAM" id="Coils"/>
    </source>
</evidence>
<protein>
    <submittedName>
        <fullName evidence="4 5">Uncharacterized protein</fullName>
    </submittedName>
</protein>
<keyword evidence="6" id="KW-1185">Reference proteome</keyword>
<feature type="compositionally biased region" description="Low complexity" evidence="2">
    <location>
        <begin position="1433"/>
        <end position="1443"/>
    </location>
</feature>
<feature type="region of interest" description="Disordered" evidence="2">
    <location>
        <begin position="1542"/>
        <end position="1567"/>
    </location>
</feature>
<feature type="region of interest" description="Disordered" evidence="2">
    <location>
        <begin position="838"/>
        <end position="872"/>
    </location>
</feature>
<keyword evidence="3" id="KW-0472">Membrane</keyword>
<feature type="compositionally biased region" description="Basic and acidic residues" evidence="2">
    <location>
        <begin position="1482"/>
        <end position="1499"/>
    </location>
</feature>